<comment type="caution">
    <text evidence="1">The sequence shown here is derived from an EMBL/GenBank/DDBJ whole genome shotgun (WGS) entry which is preliminary data.</text>
</comment>
<protein>
    <submittedName>
        <fullName evidence="1">Uncharacterized protein</fullName>
    </submittedName>
</protein>
<evidence type="ECO:0000313" key="2">
    <source>
        <dbReference type="Proteomes" id="UP001143910"/>
    </source>
</evidence>
<sequence>MDIIIPRECRDEERQAKALYDISLHQCNRSLAEENVRLKKLLRNHAIPWSKLSQEHIEARTKRSKPESARFPTEILLRILQFAMTSPHPIVDPLSALTPENLSDLERGRGNQIAIHFLVTCKAMHEEGQAYLWERNQFVFTSPEALRRFEGVNPRFRHAIHHVTMRIIAHYFDDTDRQYLLEAEYHPDLQEDQPLKVHRRPRGSPLAQGGFRCWAWSQIVDFLAALRAPYEPGHLEEKAPRLLLLPNLTSLRLDLVNFSTELIPMSGYELHDVASHEFGCRLNELQVTGLPSDDTGERAYADLGGMLKDEGLYLVGSASFVAHEDRLQALSGSRWDARVIRAWKPASEDTDSDQIHFGPDSPISGLLHPAMGVLPAAPPDEDCPVSICRAGTTIWKRVPVHRDSEERVWTEFARAGGYPLPTIFFHC</sequence>
<gene>
    <name evidence="1" type="ORF">NQ176_g838</name>
</gene>
<name>A0ACC1NXE2_9HYPO</name>
<keyword evidence="2" id="KW-1185">Reference proteome</keyword>
<dbReference type="Proteomes" id="UP001143910">
    <property type="component" value="Unassembled WGS sequence"/>
</dbReference>
<evidence type="ECO:0000313" key="1">
    <source>
        <dbReference type="EMBL" id="KAJ2983241.1"/>
    </source>
</evidence>
<proteinExistence type="predicted"/>
<dbReference type="EMBL" id="JANJQO010000038">
    <property type="protein sequence ID" value="KAJ2983241.1"/>
    <property type="molecule type" value="Genomic_DNA"/>
</dbReference>
<reference evidence="1" key="1">
    <citation type="submission" date="2022-08" db="EMBL/GenBank/DDBJ databases">
        <title>Genome Sequence of Lecanicillium fungicola.</title>
        <authorList>
            <person name="Buettner E."/>
        </authorList>
    </citation>
    <scope>NUCLEOTIDE SEQUENCE</scope>
    <source>
        <strain evidence="1">Babe33</strain>
    </source>
</reference>
<accession>A0ACC1NXE2</accession>
<organism evidence="1 2">
    <name type="scientific">Zarea fungicola</name>
    <dbReference type="NCBI Taxonomy" id="93591"/>
    <lineage>
        <taxon>Eukaryota</taxon>
        <taxon>Fungi</taxon>
        <taxon>Dikarya</taxon>
        <taxon>Ascomycota</taxon>
        <taxon>Pezizomycotina</taxon>
        <taxon>Sordariomycetes</taxon>
        <taxon>Hypocreomycetidae</taxon>
        <taxon>Hypocreales</taxon>
        <taxon>Cordycipitaceae</taxon>
        <taxon>Zarea</taxon>
    </lineage>
</organism>